<reference evidence="7" key="1">
    <citation type="submission" date="2022-08" db="EMBL/GenBank/DDBJ databases">
        <title>Genome sequencing of Nocardioides sp. STR2.</title>
        <authorList>
            <person name="So Y."/>
        </authorList>
    </citation>
    <scope>NUCLEOTIDE SEQUENCE</scope>
    <source>
        <strain evidence="7">STR2</strain>
    </source>
</reference>
<dbReference type="PANTHER" id="PTHR42813">
    <property type="entry name" value="ZINC-TYPE ALCOHOL DEHYDROGENASE-LIKE"/>
    <property type="match status" value="1"/>
</dbReference>
<comment type="caution">
    <text evidence="7">The sequence shown here is derived from an EMBL/GenBank/DDBJ whole genome shotgun (WGS) entry which is preliminary data.</text>
</comment>
<dbReference type="PANTHER" id="PTHR42813:SF2">
    <property type="entry name" value="DEHYDROGENASE, ZINC-CONTAINING, PUTATIVE (AFU_ORTHOLOGUE AFUA_2G02810)-RELATED"/>
    <property type="match status" value="1"/>
</dbReference>
<dbReference type="Pfam" id="PF08240">
    <property type="entry name" value="ADH_N"/>
    <property type="match status" value="1"/>
</dbReference>
<keyword evidence="2 5" id="KW-0479">Metal-binding</keyword>
<keyword evidence="4" id="KW-0560">Oxidoreductase</keyword>
<gene>
    <name evidence="7" type="ORF">NYO98_00325</name>
</gene>
<accession>A0ABT4C6X8</accession>
<dbReference type="Gene3D" id="3.90.180.10">
    <property type="entry name" value="Medium-chain alcohol dehydrogenases, catalytic domain"/>
    <property type="match status" value="1"/>
</dbReference>
<dbReference type="Proteomes" id="UP001074726">
    <property type="component" value="Unassembled WGS sequence"/>
</dbReference>
<keyword evidence="8" id="KW-1185">Reference proteome</keyword>
<comment type="cofactor">
    <cofactor evidence="1 5">
        <name>Zn(2+)</name>
        <dbReference type="ChEBI" id="CHEBI:29105"/>
    </cofactor>
</comment>
<dbReference type="CDD" id="cd08283">
    <property type="entry name" value="FDH_like_1"/>
    <property type="match status" value="1"/>
</dbReference>
<dbReference type="InterPro" id="IPR011032">
    <property type="entry name" value="GroES-like_sf"/>
</dbReference>
<feature type="domain" description="Enoyl reductase (ER)" evidence="6">
    <location>
        <begin position="21"/>
        <end position="404"/>
    </location>
</feature>
<evidence type="ECO:0000256" key="5">
    <source>
        <dbReference type="RuleBase" id="RU361277"/>
    </source>
</evidence>
<dbReference type="SMART" id="SM00829">
    <property type="entry name" value="PKS_ER"/>
    <property type="match status" value="1"/>
</dbReference>
<evidence type="ECO:0000313" key="7">
    <source>
        <dbReference type="EMBL" id="MCY4724705.1"/>
    </source>
</evidence>
<dbReference type="InterPro" id="IPR020843">
    <property type="entry name" value="ER"/>
</dbReference>
<evidence type="ECO:0000259" key="6">
    <source>
        <dbReference type="SMART" id="SM00829"/>
    </source>
</evidence>
<evidence type="ECO:0000256" key="4">
    <source>
        <dbReference type="ARBA" id="ARBA00023002"/>
    </source>
</evidence>
<dbReference type="EMBL" id="JAPPUX010000001">
    <property type="protein sequence ID" value="MCY4724705.1"/>
    <property type="molecule type" value="Genomic_DNA"/>
</dbReference>
<dbReference type="InterPro" id="IPR002328">
    <property type="entry name" value="ADH_Zn_CS"/>
</dbReference>
<evidence type="ECO:0000256" key="1">
    <source>
        <dbReference type="ARBA" id="ARBA00001947"/>
    </source>
</evidence>
<evidence type="ECO:0000256" key="3">
    <source>
        <dbReference type="ARBA" id="ARBA00022833"/>
    </source>
</evidence>
<dbReference type="Gene3D" id="3.40.50.720">
    <property type="entry name" value="NAD(P)-binding Rossmann-like Domain"/>
    <property type="match status" value="1"/>
</dbReference>
<keyword evidence="3 5" id="KW-0862">Zinc</keyword>
<evidence type="ECO:0000256" key="2">
    <source>
        <dbReference type="ARBA" id="ARBA00022723"/>
    </source>
</evidence>
<dbReference type="InterPro" id="IPR013154">
    <property type="entry name" value="ADH-like_N"/>
</dbReference>
<dbReference type="PROSITE" id="PS00059">
    <property type="entry name" value="ADH_ZINC"/>
    <property type="match status" value="1"/>
</dbReference>
<evidence type="ECO:0000313" key="8">
    <source>
        <dbReference type="Proteomes" id="UP001074726"/>
    </source>
</evidence>
<protein>
    <submittedName>
        <fullName evidence="7">Glutathione-dependent formaldehyde dehydrogenase</fullName>
    </submittedName>
</protein>
<comment type="similarity">
    <text evidence="5">Belongs to the zinc-containing alcohol dehydrogenase family.</text>
</comment>
<dbReference type="SUPFAM" id="SSF51735">
    <property type="entry name" value="NAD(P)-binding Rossmann-fold domains"/>
    <property type="match status" value="1"/>
</dbReference>
<dbReference type="RefSeq" id="WP_268109521.1">
    <property type="nucleotide sequence ID" value="NZ_JAPPUX010000001.1"/>
</dbReference>
<dbReference type="InterPro" id="IPR013149">
    <property type="entry name" value="ADH-like_C"/>
</dbReference>
<sequence length="406" mass="44165">MQITRRTEEVFAHMKAVTWQGKQDMQVKEVPDPVIEERTDVVIEVTSTGLCGSDLHLYDPLTPFMTPGDIVGHEPMGIVREVGSAVTSLVPGDRVVVPFNISCGTCWMCTRGLYSQCETTQNRDTGTGASLLGYSKLYGQVPGGQAEMLRVQFGDTLPIKVPHGPTDDRFLFLSDVLPTAWQAVEYADVEDGGTLLVVGSGPIGDMATRIALHRGLRVIVVDSVRERLARVHGRGAETIDFTEVDGVGDAVRELTDGRGADGVIDAVGMEAHGSPVAETAQKALGLLPKKVQEKVMLNFGVDRLAALMSCIDSVRRGGTISISGVYGAPTDPLPMFQLFDKQVQVRMGQANVRRWSDDILALLDQEEDVLGVESFATHHLSLDDAPEAYRKFRDKEDGMVKVVFKP</sequence>
<dbReference type="SUPFAM" id="SSF50129">
    <property type="entry name" value="GroES-like"/>
    <property type="match status" value="1"/>
</dbReference>
<organism evidence="7 8">
    <name type="scientific">Nocardioides pini</name>
    <dbReference type="NCBI Taxonomy" id="2975053"/>
    <lineage>
        <taxon>Bacteria</taxon>
        <taxon>Bacillati</taxon>
        <taxon>Actinomycetota</taxon>
        <taxon>Actinomycetes</taxon>
        <taxon>Propionibacteriales</taxon>
        <taxon>Nocardioidaceae</taxon>
        <taxon>Nocardioides</taxon>
    </lineage>
</organism>
<proteinExistence type="inferred from homology"/>
<dbReference type="InterPro" id="IPR036291">
    <property type="entry name" value="NAD(P)-bd_dom_sf"/>
</dbReference>
<dbReference type="Pfam" id="PF00107">
    <property type="entry name" value="ADH_zinc_N"/>
    <property type="match status" value="1"/>
</dbReference>
<name>A0ABT4C6X8_9ACTN</name>